<evidence type="ECO:0000259" key="4">
    <source>
        <dbReference type="PROSITE" id="PS50830"/>
    </source>
</evidence>
<evidence type="ECO:0000313" key="6">
    <source>
        <dbReference type="Proteomes" id="UP000268469"/>
    </source>
</evidence>
<dbReference type="PANTHER" id="PTHR12302:SF3">
    <property type="entry name" value="SERINE_THREONINE-PROTEIN KINASE 31"/>
    <property type="match status" value="1"/>
</dbReference>
<reference evidence="5 6" key="1">
    <citation type="submission" date="2018-06" db="EMBL/GenBank/DDBJ databases">
        <title>Extensive metabolic versatility and redundancy in microbially diverse, dynamic hydrothermal sediments.</title>
        <authorList>
            <person name="Dombrowski N."/>
            <person name="Teske A."/>
            <person name="Baker B.J."/>
        </authorList>
    </citation>
    <scope>NUCLEOTIDE SEQUENCE [LARGE SCALE GENOMIC DNA]</scope>
    <source>
        <strain evidence="5">B36_G15</strain>
    </source>
</reference>
<dbReference type="InterPro" id="IPR035437">
    <property type="entry name" value="SNase_OB-fold_sf"/>
</dbReference>
<dbReference type="EMBL" id="QNBE01000020">
    <property type="protein sequence ID" value="RKX71020.1"/>
    <property type="molecule type" value="Genomic_DNA"/>
</dbReference>
<sequence length="246" mass="28881">MARNQIVAILLLLTLGCGEQVVEVFDGDTFLLSNGEKVRLLGINTPELGEPGSDIARDYLENLILNKRVRLVAEEVDRDQYGRLLRYVYLGRRFINEEMVERGYAESYFLDENDRLKPRFDSLQLIACRNRRGLWAFNVFQPPETPKKVAKVISWQEAEKYYYQTVTVEGEIVRTHRTKKVCFLNFHPDYRRYLSCVIFASDLPKFPDRPERYYLKKRVRVTGLIKPYKGAPEIILKNPQQIEIVR</sequence>
<dbReference type="Gene3D" id="2.40.50.90">
    <property type="match status" value="1"/>
</dbReference>
<dbReference type="PROSITE" id="PS51257">
    <property type="entry name" value="PROKAR_LIPOPROTEIN"/>
    <property type="match status" value="1"/>
</dbReference>
<protein>
    <submittedName>
        <fullName evidence="5">Thermonuclease family protein</fullName>
    </submittedName>
</protein>
<name>A0A660SM42_UNCW3</name>
<keyword evidence="2" id="KW-0255">Endonuclease</keyword>
<dbReference type="Proteomes" id="UP000268469">
    <property type="component" value="Unassembled WGS sequence"/>
</dbReference>
<dbReference type="PROSITE" id="PS50830">
    <property type="entry name" value="TNASE_3"/>
    <property type="match status" value="1"/>
</dbReference>
<dbReference type="AlphaFoldDB" id="A0A660SM42"/>
<keyword evidence="3" id="KW-0378">Hydrolase</keyword>
<accession>A0A660SM42</accession>
<dbReference type="InterPro" id="IPR016071">
    <property type="entry name" value="Staphylococal_nuclease_OB-fold"/>
</dbReference>
<dbReference type="GO" id="GO:0005737">
    <property type="term" value="C:cytoplasm"/>
    <property type="evidence" value="ECO:0007669"/>
    <property type="project" value="TreeGrafter"/>
</dbReference>
<dbReference type="PANTHER" id="PTHR12302">
    <property type="entry name" value="EBNA2 BINDING PROTEIN P100"/>
    <property type="match status" value="1"/>
</dbReference>
<proteinExistence type="predicted"/>
<evidence type="ECO:0000256" key="3">
    <source>
        <dbReference type="ARBA" id="ARBA00022801"/>
    </source>
</evidence>
<evidence type="ECO:0000313" key="5">
    <source>
        <dbReference type="EMBL" id="RKX71020.1"/>
    </source>
</evidence>
<dbReference type="GO" id="GO:0016787">
    <property type="term" value="F:hydrolase activity"/>
    <property type="evidence" value="ECO:0007669"/>
    <property type="project" value="UniProtKB-KW"/>
</dbReference>
<dbReference type="SUPFAM" id="SSF50199">
    <property type="entry name" value="Staphylococcal nuclease"/>
    <property type="match status" value="1"/>
</dbReference>
<gene>
    <name evidence="5" type="ORF">DRP53_03060</name>
</gene>
<feature type="domain" description="TNase-like" evidence="4">
    <location>
        <begin position="21"/>
        <end position="137"/>
    </location>
</feature>
<comment type="caution">
    <text evidence="5">The sequence shown here is derived from an EMBL/GenBank/DDBJ whole genome shotgun (WGS) entry which is preliminary data.</text>
</comment>
<evidence type="ECO:0000256" key="1">
    <source>
        <dbReference type="ARBA" id="ARBA00022722"/>
    </source>
</evidence>
<evidence type="ECO:0000256" key="2">
    <source>
        <dbReference type="ARBA" id="ARBA00022759"/>
    </source>
</evidence>
<dbReference type="GO" id="GO:0004519">
    <property type="term" value="F:endonuclease activity"/>
    <property type="evidence" value="ECO:0007669"/>
    <property type="project" value="UniProtKB-KW"/>
</dbReference>
<dbReference type="Pfam" id="PF00565">
    <property type="entry name" value="SNase"/>
    <property type="match status" value="1"/>
</dbReference>
<keyword evidence="1" id="KW-0540">Nuclease</keyword>
<dbReference type="SMART" id="SM00318">
    <property type="entry name" value="SNc"/>
    <property type="match status" value="1"/>
</dbReference>
<organism evidence="5 6">
    <name type="scientific">candidate division WOR-3 bacterium</name>
    <dbReference type="NCBI Taxonomy" id="2052148"/>
    <lineage>
        <taxon>Bacteria</taxon>
        <taxon>Bacteria division WOR-3</taxon>
    </lineage>
</organism>